<comment type="caution">
    <text evidence="1">The sequence shown here is derived from an EMBL/GenBank/DDBJ whole genome shotgun (WGS) entry which is preliminary data.</text>
</comment>
<gene>
    <name evidence="1" type="ORF">DSO57_1017626</name>
</gene>
<accession>A0ACC2RVM4</accession>
<sequence length="99" mass="10978">MLLPLLRSVAFTLAPVLVLIWSTFPDLLRWIASSAYQIGDNPSKLFHLWENLPSQVQGLLVGDENVVKSLTCDNIDLFSSELVLKALTQEIPHASMSSL</sequence>
<keyword evidence="2" id="KW-1185">Reference proteome</keyword>
<proteinExistence type="predicted"/>
<reference evidence="1" key="1">
    <citation type="submission" date="2022-04" db="EMBL/GenBank/DDBJ databases">
        <title>Genome of the entomopathogenic fungus Entomophthora muscae.</title>
        <authorList>
            <person name="Elya C."/>
            <person name="Lovett B.R."/>
            <person name="Lee E."/>
            <person name="Macias A.M."/>
            <person name="Hajek A.E."/>
            <person name="De Bivort B.L."/>
            <person name="Kasson M.T."/>
            <person name="De Fine Licht H.H."/>
            <person name="Stajich J.E."/>
        </authorList>
    </citation>
    <scope>NUCLEOTIDE SEQUENCE</scope>
    <source>
        <strain evidence="1">Berkeley</strain>
    </source>
</reference>
<evidence type="ECO:0000313" key="1">
    <source>
        <dbReference type="EMBL" id="KAJ9054151.1"/>
    </source>
</evidence>
<evidence type="ECO:0000313" key="2">
    <source>
        <dbReference type="Proteomes" id="UP001165960"/>
    </source>
</evidence>
<dbReference type="EMBL" id="QTSX02006464">
    <property type="protein sequence ID" value="KAJ9054151.1"/>
    <property type="molecule type" value="Genomic_DNA"/>
</dbReference>
<dbReference type="Proteomes" id="UP001165960">
    <property type="component" value="Unassembled WGS sequence"/>
</dbReference>
<name>A0ACC2RVM4_9FUNG</name>
<organism evidence="1 2">
    <name type="scientific">Entomophthora muscae</name>
    <dbReference type="NCBI Taxonomy" id="34485"/>
    <lineage>
        <taxon>Eukaryota</taxon>
        <taxon>Fungi</taxon>
        <taxon>Fungi incertae sedis</taxon>
        <taxon>Zoopagomycota</taxon>
        <taxon>Entomophthoromycotina</taxon>
        <taxon>Entomophthoromycetes</taxon>
        <taxon>Entomophthorales</taxon>
        <taxon>Entomophthoraceae</taxon>
        <taxon>Entomophthora</taxon>
    </lineage>
</organism>
<protein>
    <submittedName>
        <fullName evidence="1">Uncharacterized protein</fullName>
    </submittedName>
</protein>